<sequence length="139" mass="15660">MEYVQGFKEIMEVSAHLALATSMDNKPNVRVMSHFYDQEKGIVYVSTFKQSPKTAEFAANDKIAFTTLPEPAGRLVRVTDAIVKKSGHTVYDLKDGFTKNNPAFEGTLEKMGPMFDVYEFHFNEAIVTLGPMKMEKITL</sequence>
<name>A0A089MU39_PAEBO</name>
<dbReference type="InterPro" id="IPR055196">
    <property type="entry name" value="Putative_PNPOx_2"/>
</dbReference>
<proteinExistence type="predicted"/>
<evidence type="ECO:0000259" key="1">
    <source>
        <dbReference type="Pfam" id="PF22696"/>
    </source>
</evidence>
<dbReference type="KEGG" id="pbd:PBOR_25655"/>
<evidence type="ECO:0000313" key="2">
    <source>
        <dbReference type="EMBL" id="AIQ59959.1"/>
    </source>
</evidence>
<reference evidence="2" key="1">
    <citation type="submission" date="2014-08" db="EMBL/GenBank/DDBJ databases">
        <title>Comparative genomics of the Paenibacillus odorifer group.</title>
        <authorList>
            <person name="den Bakker H.C."/>
            <person name="Tsai Y.-C.Y.-C."/>
            <person name="Martin N."/>
            <person name="Korlach J."/>
            <person name="Wiedmann M."/>
        </authorList>
    </citation>
    <scope>NUCLEOTIDE SEQUENCE [LARGE SCALE GENOMIC DNA]</scope>
    <source>
        <strain evidence="2">DSM 13188</strain>
    </source>
</reference>
<dbReference type="InterPro" id="IPR012349">
    <property type="entry name" value="Split_barrel_FMN-bd"/>
</dbReference>
<organism evidence="2 3">
    <name type="scientific">Paenibacillus borealis</name>
    <dbReference type="NCBI Taxonomy" id="160799"/>
    <lineage>
        <taxon>Bacteria</taxon>
        <taxon>Bacillati</taxon>
        <taxon>Bacillota</taxon>
        <taxon>Bacilli</taxon>
        <taxon>Bacillales</taxon>
        <taxon>Paenibacillaceae</taxon>
        <taxon>Paenibacillus</taxon>
    </lineage>
</organism>
<dbReference type="AlphaFoldDB" id="A0A089MU39"/>
<dbReference type="EMBL" id="CP009285">
    <property type="protein sequence ID" value="AIQ59959.1"/>
    <property type="molecule type" value="Genomic_DNA"/>
</dbReference>
<dbReference type="SUPFAM" id="SSF50475">
    <property type="entry name" value="FMN-binding split barrel"/>
    <property type="match status" value="1"/>
</dbReference>
<dbReference type="HOGENOM" id="CLU_149966_0_0_9"/>
<dbReference type="Proteomes" id="UP000029518">
    <property type="component" value="Chromosome"/>
</dbReference>
<protein>
    <recommendedName>
        <fullName evidence="1">Pyridoxamine 5'-phosphate oxidase-like domain-containing protein</fullName>
    </recommendedName>
</protein>
<dbReference type="OrthoDB" id="2146997at2"/>
<dbReference type="Pfam" id="PF22696">
    <property type="entry name" value="Putative_PNPOx_2"/>
    <property type="match status" value="1"/>
</dbReference>
<gene>
    <name evidence="2" type="ORF">PBOR_25655</name>
</gene>
<dbReference type="Gene3D" id="2.30.110.10">
    <property type="entry name" value="Electron Transport, Fmn-binding Protein, Chain A"/>
    <property type="match status" value="1"/>
</dbReference>
<evidence type="ECO:0000313" key="3">
    <source>
        <dbReference type="Proteomes" id="UP000029518"/>
    </source>
</evidence>
<dbReference type="RefSeq" id="WP_042216268.1">
    <property type="nucleotide sequence ID" value="NZ_CP009285.1"/>
</dbReference>
<feature type="domain" description="Pyridoxamine 5'-phosphate oxidase-like" evidence="1">
    <location>
        <begin position="11"/>
        <end position="130"/>
    </location>
</feature>
<accession>A0A089MU39</accession>
<keyword evidence="3" id="KW-1185">Reference proteome</keyword>